<dbReference type="CDD" id="cd11616">
    <property type="entry name" value="SAF_DH_OX_like"/>
    <property type="match status" value="1"/>
</dbReference>
<organism evidence="2">
    <name type="scientific">Aurantimonas manganoxydans</name>
    <dbReference type="NCBI Taxonomy" id="651183"/>
    <lineage>
        <taxon>Bacteria</taxon>
        <taxon>Pseudomonadati</taxon>
        <taxon>Pseudomonadota</taxon>
        <taxon>Alphaproteobacteria</taxon>
        <taxon>Hyphomicrobiales</taxon>
        <taxon>Aurantimonadaceae</taxon>
        <taxon>Aurantimonas</taxon>
    </lineage>
</organism>
<accession>A0A0P0Z4P2</accession>
<dbReference type="Pfam" id="PF21135">
    <property type="entry name" value="DRL_cat"/>
    <property type="match status" value="1"/>
</dbReference>
<evidence type="ECO:0000259" key="1">
    <source>
        <dbReference type="Pfam" id="PF21135"/>
    </source>
</evidence>
<sequence length="459" mass="47995">MNLHAIFARSEEREIRAGLVGAGEFGATFVAQSRHIPGLIVPAICDRDMDRARRSLLAAGVAAEAIALCDTRAAALAAIEAGRTAVVDDALLLAALPLDVVVEATGHPEGAAATAAAAIDNGRHSVIATKEAEIVVGPILARRAASAGVVHTPVDGDQPSLLIGLIGWARLLGLKIVAAGKASESDFVWNPGDDTVTAWGRSVAAPHYRDLFATGDPTAAILPRELAEFARTTVPDLCEMGIVANHTDLDPDVPDLHAPIARTVELPHLLRPRAAGGLLGRSGVVDMFNCLRRPDELSFAGGVFVIVEAPDAATGRLLAGKGIPASPDGRHLLIHNPVHLLGVEAPMSVLSAARLGSSTGGTEVRPRYDLVARARRDLAAGETLAIGARHQIEPLDHLLMPARPLGPGAPAPYYLMDGRTLRAPVAAGEIVACDAVAFDTASTLHRLRSEQDDVFFANR</sequence>
<dbReference type="AlphaFoldDB" id="A0A0P0Z4P2"/>
<name>A0A0P0Z4P2_9HYPH</name>
<dbReference type="Gene3D" id="3.40.50.720">
    <property type="entry name" value="NAD(P)-binding Rossmann-like Domain"/>
    <property type="match status" value="1"/>
</dbReference>
<dbReference type="PANTHER" id="PTHR37850:SF3">
    <property type="entry name" value="BLR7815 PROTEIN"/>
    <property type="match status" value="1"/>
</dbReference>
<evidence type="ECO:0000313" key="2">
    <source>
        <dbReference type="EMBL" id="BAT29086.1"/>
    </source>
</evidence>
<dbReference type="InterPro" id="IPR036291">
    <property type="entry name" value="NAD(P)-bd_dom_sf"/>
</dbReference>
<dbReference type="SUPFAM" id="SSF51735">
    <property type="entry name" value="NAD(P)-binding Rossmann-fold domains"/>
    <property type="match status" value="1"/>
</dbReference>
<dbReference type="PANTHER" id="PTHR37850">
    <property type="entry name" value="STRU PROTEIN"/>
    <property type="match status" value="1"/>
</dbReference>
<reference evidence="2" key="1">
    <citation type="journal article" date="2015" name="Proc. Natl. Acad. Sci. U.S.A.">
        <title>Bacterial clade with the ribosomal RNA operon on a small plasmid rather than the chromosome.</title>
        <authorList>
            <person name="Anda M."/>
            <person name="Ohtsubo Y."/>
            <person name="Okubo T."/>
            <person name="Sugawara M."/>
            <person name="Nagata Y."/>
            <person name="Tsuda M."/>
            <person name="Minamisawa K."/>
            <person name="Mitsui H."/>
        </authorList>
    </citation>
    <scope>NUCLEOTIDE SEQUENCE</scope>
    <source>
        <strain evidence="2">DSM 21871</strain>
    </source>
</reference>
<feature type="domain" description="Oxidoreductase DRL-like catalytic" evidence="1">
    <location>
        <begin position="156"/>
        <end position="344"/>
    </location>
</feature>
<dbReference type="EMBL" id="LC066379">
    <property type="protein sequence ID" value="BAT29086.1"/>
    <property type="molecule type" value="Genomic_DNA"/>
</dbReference>
<protein>
    <submittedName>
        <fullName evidence="2">Possible homoserine dehydrogenase</fullName>
    </submittedName>
</protein>
<proteinExistence type="predicted"/>
<dbReference type="InterPro" id="IPR048423">
    <property type="entry name" value="DRL_cat"/>
</dbReference>